<dbReference type="AlphaFoldDB" id="A0A7J7CAE4"/>
<dbReference type="EMBL" id="JAAARO010000019">
    <property type="protein sequence ID" value="KAF5730837.1"/>
    <property type="molecule type" value="Genomic_DNA"/>
</dbReference>
<dbReference type="InterPro" id="IPR044816">
    <property type="entry name" value="BURP"/>
</dbReference>
<evidence type="ECO:0000313" key="4">
    <source>
        <dbReference type="Proteomes" id="UP000593562"/>
    </source>
</evidence>
<comment type="caution">
    <text evidence="3">The sequence shown here is derived from an EMBL/GenBank/DDBJ whole genome shotgun (WGS) entry which is preliminary data.</text>
</comment>
<keyword evidence="1" id="KW-0732">Signal</keyword>
<dbReference type="SMART" id="SM01045">
    <property type="entry name" value="BURP"/>
    <property type="match status" value="1"/>
</dbReference>
<evidence type="ECO:0000313" key="3">
    <source>
        <dbReference type="EMBL" id="KAF5730837.1"/>
    </source>
</evidence>
<accession>A0A7J7CAE4</accession>
<sequence length="269" mass="30117">MAPHKMFVLLYLVFFKCGLMVHGDPHQNIQLNPSSSSHMSHGSLFIRFDEIHVGKIIKTKFDFLDPSKSSAHHFLPREVADSIPFSSSELPNILPLFSIPQGSRKSMVMEDTLFNCEHGVILEGEIRTCATSLESMLDFVSGLFGSRDAIRVLTNTHEPTSRGTSDEYVTVEVEEIPVLKMIGCHLMPYPYTIYGCHHLSNTKTKVFRVSVEGNEGDQVKIPVVCHMNTSTWDPNHEAFQTLNFKPGAAPVCHMFPEGDLAWIQPSKSV</sequence>
<keyword evidence="4" id="KW-1185">Reference proteome</keyword>
<dbReference type="InterPro" id="IPR004873">
    <property type="entry name" value="BURP_dom"/>
</dbReference>
<organism evidence="3 4">
    <name type="scientific">Tripterygium wilfordii</name>
    <name type="common">Thunder God vine</name>
    <dbReference type="NCBI Taxonomy" id="458696"/>
    <lineage>
        <taxon>Eukaryota</taxon>
        <taxon>Viridiplantae</taxon>
        <taxon>Streptophyta</taxon>
        <taxon>Embryophyta</taxon>
        <taxon>Tracheophyta</taxon>
        <taxon>Spermatophyta</taxon>
        <taxon>Magnoliopsida</taxon>
        <taxon>eudicotyledons</taxon>
        <taxon>Gunneridae</taxon>
        <taxon>Pentapetalae</taxon>
        <taxon>rosids</taxon>
        <taxon>fabids</taxon>
        <taxon>Celastrales</taxon>
        <taxon>Celastraceae</taxon>
        <taxon>Tripterygium</taxon>
    </lineage>
</organism>
<evidence type="ECO:0000259" key="2">
    <source>
        <dbReference type="PROSITE" id="PS51277"/>
    </source>
</evidence>
<feature type="domain" description="BURP" evidence="2">
    <location>
        <begin position="45"/>
        <end position="265"/>
    </location>
</feature>
<dbReference type="InParanoid" id="A0A7J7CAE4"/>
<dbReference type="PANTHER" id="PTHR31236">
    <property type="entry name" value="BURP DOMAIN PROTEIN USPL1-LIKE"/>
    <property type="match status" value="1"/>
</dbReference>
<protein>
    <submittedName>
        <fullName evidence="3">BURP domain-containing protein 17-like isoform X1</fullName>
    </submittedName>
</protein>
<dbReference type="Pfam" id="PF03181">
    <property type="entry name" value="BURP"/>
    <property type="match status" value="1"/>
</dbReference>
<evidence type="ECO:0000256" key="1">
    <source>
        <dbReference type="SAM" id="SignalP"/>
    </source>
</evidence>
<gene>
    <name evidence="3" type="ORF">HS088_TW19G00437</name>
</gene>
<dbReference type="OrthoDB" id="598161at2759"/>
<feature type="chain" id="PRO_5029491626" evidence="1">
    <location>
        <begin position="24"/>
        <end position="269"/>
    </location>
</feature>
<dbReference type="Proteomes" id="UP000593562">
    <property type="component" value="Unassembled WGS sequence"/>
</dbReference>
<name>A0A7J7CAE4_TRIWF</name>
<proteinExistence type="predicted"/>
<dbReference type="PANTHER" id="PTHR31236:SF45">
    <property type="entry name" value="BURP DOMAIN-CONTAINING PROTEIN"/>
    <property type="match status" value="1"/>
</dbReference>
<feature type="signal peptide" evidence="1">
    <location>
        <begin position="1"/>
        <end position="23"/>
    </location>
</feature>
<dbReference type="PROSITE" id="PS51277">
    <property type="entry name" value="BURP"/>
    <property type="match status" value="1"/>
</dbReference>
<reference evidence="3 4" key="1">
    <citation type="journal article" date="2020" name="Nat. Commun.">
        <title>Genome of Tripterygium wilfordii and identification of cytochrome P450 involved in triptolide biosynthesis.</title>
        <authorList>
            <person name="Tu L."/>
            <person name="Su P."/>
            <person name="Zhang Z."/>
            <person name="Gao L."/>
            <person name="Wang J."/>
            <person name="Hu T."/>
            <person name="Zhou J."/>
            <person name="Zhang Y."/>
            <person name="Zhao Y."/>
            <person name="Liu Y."/>
            <person name="Song Y."/>
            <person name="Tong Y."/>
            <person name="Lu Y."/>
            <person name="Yang J."/>
            <person name="Xu C."/>
            <person name="Jia M."/>
            <person name="Peters R.J."/>
            <person name="Huang L."/>
            <person name="Gao W."/>
        </authorList>
    </citation>
    <scope>NUCLEOTIDE SEQUENCE [LARGE SCALE GENOMIC DNA]</scope>
    <source>
        <strain evidence="4">cv. XIE 37</strain>
        <tissue evidence="3">Leaf</tissue>
    </source>
</reference>